<feature type="domain" description="CorA-like transporter" evidence="2">
    <location>
        <begin position="12"/>
        <end position="298"/>
    </location>
</feature>
<comment type="caution">
    <text evidence="3">The sequence shown here is derived from an EMBL/GenBank/DDBJ whole genome shotgun (WGS) entry which is preliminary data.</text>
</comment>
<keyword evidence="4" id="KW-1185">Reference proteome</keyword>
<dbReference type="AlphaFoldDB" id="A0AAJ0BLF7"/>
<dbReference type="Pfam" id="PF26616">
    <property type="entry name" value="CorA-like"/>
    <property type="match status" value="1"/>
</dbReference>
<keyword evidence="1" id="KW-0812">Transmembrane</keyword>
<organism evidence="3 4">
    <name type="scientific">Echria macrotheca</name>
    <dbReference type="NCBI Taxonomy" id="438768"/>
    <lineage>
        <taxon>Eukaryota</taxon>
        <taxon>Fungi</taxon>
        <taxon>Dikarya</taxon>
        <taxon>Ascomycota</taxon>
        <taxon>Pezizomycotina</taxon>
        <taxon>Sordariomycetes</taxon>
        <taxon>Sordariomycetidae</taxon>
        <taxon>Sordariales</taxon>
        <taxon>Schizotheciaceae</taxon>
        <taxon>Echria</taxon>
    </lineage>
</organism>
<keyword evidence="1" id="KW-0472">Membrane</keyword>
<protein>
    <recommendedName>
        <fullName evidence="2">CorA-like transporter domain-containing protein</fullName>
    </recommendedName>
</protein>
<gene>
    <name evidence="3" type="ORF">QBC47DRAFT_370967</name>
</gene>
<dbReference type="InterPro" id="IPR058257">
    <property type="entry name" value="CorA-like_dom"/>
</dbReference>
<evidence type="ECO:0000259" key="2">
    <source>
        <dbReference type="Pfam" id="PF26616"/>
    </source>
</evidence>
<dbReference type="EMBL" id="MU839828">
    <property type="protein sequence ID" value="KAK1759037.1"/>
    <property type="molecule type" value="Genomic_DNA"/>
</dbReference>
<evidence type="ECO:0000313" key="3">
    <source>
        <dbReference type="EMBL" id="KAK1759037.1"/>
    </source>
</evidence>
<evidence type="ECO:0000313" key="4">
    <source>
        <dbReference type="Proteomes" id="UP001239445"/>
    </source>
</evidence>
<dbReference type="Gene3D" id="1.20.58.340">
    <property type="entry name" value="Magnesium transport protein CorA, transmembrane region"/>
    <property type="match status" value="1"/>
</dbReference>
<keyword evidence="1" id="KW-1133">Transmembrane helix</keyword>
<name>A0AAJ0BLF7_9PEZI</name>
<evidence type="ECO:0000256" key="1">
    <source>
        <dbReference type="SAM" id="Phobius"/>
    </source>
</evidence>
<feature type="transmembrane region" description="Helical" evidence="1">
    <location>
        <begin position="426"/>
        <end position="453"/>
    </location>
</feature>
<dbReference type="Proteomes" id="UP001239445">
    <property type="component" value="Unassembled WGS sequence"/>
</dbReference>
<accession>A0AAJ0BLF7</accession>
<sequence>MPLPVDISKLYDTRDEYPSNLGPGGTGMNFSALDGYQSTLKATAPDLFVQDGDGVEVKFRDVELEGDSIVRTKFNAHSEAKVESWLGILQHSDPVSNNKIVAASKKDPKSRMIYIYANNSRDKLRVQRSTVALIFTYHQVMPEYLDFFTCFGLQSTPRDVRFSGFRKRITLPKRGITVAEDPLGRSGYQYQMAYNLKGISTTEEGEWSIRNAAFYNRFDIISGRSLWVVTKGRKDVYHRYEELTSEDGMEEDIRFGTTDESFVSSLAPHLSFASWSNEDWRGYVRRLEEAVNKESKMAKLVPRDEGHQAKNYQSSDVRRMQIWEEQASEVVIVLEGNVDVLVSLQQFFRGLLADERFPFRDSCADEINDFAANLDTIMRDMKNNISRARALMRTTADRKELIKQYRADDEADRMRRLTKNMEQEAIVVRIITLVTLVYLPATFVSTLFSTDIVKYQEDGYPDGKYSQTAMDRWLQVTVPLTVVTLFAAWCANRWATAKASDTVNAVERKLESIEDEKLERAKDVGFGGSLEQLPPVRGSRIMTWLRGSGGRSSWDHVGTAVA</sequence>
<reference evidence="3" key="1">
    <citation type="submission" date="2023-06" db="EMBL/GenBank/DDBJ databases">
        <title>Genome-scale phylogeny and comparative genomics of the fungal order Sordariales.</title>
        <authorList>
            <consortium name="Lawrence Berkeley National Laboratory"/>
            <person name="Hensen N."/>
            <person name="Bonometti L."/>
            <person name="Westerberg I."/>
            <person name="Brannstrom I.O."/>
            <person name="Guillou S."/>
            <person name="Cros-Aarteil S."/>
            <person name="Calhoun S."/>
            <person name="Haridas S."/>
            <person name="Kuo A."/>
            <person name="Mondo S."/>
            <person name="Pangilinan J."/>
            <person name="Riley R."/>
            <person name="Labutti K."/>
            <person name="Andreopoulos B."/>
            <person name="Lipzen A."/>
            <person name="Chen C."/>
            <person name="Yanf M."/>
            <person name="Daum C."/>
            <person name="Ng V."/>
            <person name="Clum A."/>
            <person name="Steindorff A."/>
            <person name="Ohm R."/>
            <person name="Martin F."/>
            <person name="Silar P."/>
            <person name="Natvig D."/>
            <person name="Lalanne C."/>
            <person name="Gautier V."/>
            <person name="Ament-Velasquez S.L."/>
            <person name="Kruys A."/>
            <person name="Hutchinson M.I."/>
            <person name="Powell A.J."/>
            <person name="Barry K."/>
            <person name="Miller A.N."/>
            <person name="Grigoriev I.V."/>
            <person name="Debuchy R."/>
            <person name="Gladieux P."/>
            <person name="Thoren M.H."/>
            <person name="Johannesson H."/>
        </authorList>
    </citation>
    <scope>NUCLEOTIDE SEQUENCE</scope>
    <source>
        <strain evidence="3">PSN4</strain>
    </source>
</reference>
<proteinExistence type="predicted"/>